<reference evidence="5" key="1">
    <citation type="journal article" date="2015" name="Nature">
        <title>Complex archaea that bridge the gap between prokaryotes and eukaryotes.</title>
        <authorList>
            <person name="Spang A."/>
            <person name="Saw J.H."/>
            <person name="Jorgensen S.L."/>
            <person name="Zaremba-Niedzwiedzka K."/>
            <person name="Martijn J."/>
            <person name="Lind A.E."/>
            <person name="van Eijk R."/>
            <person name="Schleper C."/>
            <person name="Guy L."/>
            <person name="Ettema T.J."/>
        </authorList>
    </citation>
    <scope>NUCLEOTIDE SEQUENCE</scope>
</reference>
<evidence type="ECO:0000313" key="5">
    <source>
        <dbReference type="EMBL" id="KKM02967.1"/>
    </source>
</evidence>
<evidence type="ECO:0000259" key="4">
    <source>
        <dbReference type="Pfam" id="PF02782"/>
    </source>
</evidence>
<dbReference type="PANTHER" id="PTHR43095">
    <property type="entry name" value="SUGAR KINASE"/>
    <property type="match status" value="1"/>
</dbReference>
<evidence type="ECO:0000256" key="2">
    <source>
        <dbReference type="ARBA" id="ARBA00022777"/>
    </source>
</evidence>
<dbReference type="Gene3D" id="3.30.420.40">
    <property type="match status" value="2"/>
</dbReference>
<keyword evidence="1" id="KW-0808">Transferase</keyword>
<evidence type="ECO:0000259" key="3">
    <source>
        <dbReference type="Pfam" id="PF00370"/>
    </source>
</evidence>
<dbReference type="Pfam" id="PF02782">
    <property type="entry name" value="FGGY_C"/>
    <property type="match status" value="1"/>
</dbReference>
<feature type="domain" description="Carbohydrate kinase FGGY C-terminal" evidence="4">
    <location>
        <begin position="280"/>
        <end position="490"/>
    </location>
</feature>
<organism evidence="5">
    <name type="scientific">marine sediment metagenome</name>
    <dbReference type="NCBI Taxonomy" id="412755"/>
    <lineage>
        <taxon>unclassified sequences</taxon>
        <taxon>metagenomes</taxon>
        <taxon>ecological metagenomes</taxon>
    </lineage>
</organism>
<dbReference type="InterPro" id="IPR050406">
    <property type="entry name" value="FGGY_Carb_Kinase"/>
</dbReference>
<evidence type="ECO:0008006" key="6">
    <source>
        <dbReference type="Google" id="ProtNLM"/>
    </source>
</evidence>
<comment type="caution">
    <text evidence="5">The sequence shown here is derived from an EMBL/GenBank/DDBJ whole genome shotgun (WGS) entry which is preliminary data.</text>
</comment>
<dbReference type="PIRSF" id="PIRSF000538">
    <property type="entry name" value="GlpK"/>
    <property type="match status" value="1"/>
</dbReference>
<dbReference type="InterPro" id="IPR043129">
    <property type="entry name" value="ATPase_NBD"/>
</dbReference>
<dbReference type="CDD" id="cd07805">
    <property type="entry name" value="ASKHA_NBD_FGGY_CvXK-like"/>
    <property type="match status" value="1"/>
</dbReference>
<proteinExistence type="predicted"/>
<name>A0A0F9HII2_9ZZZZ</name>
<dbReference type="AlphaFoldDB" id="A0A0F9HII2"/>
<gene>
    <name evidence="5" type="ORF">LCGC14_1779140</name>
</gene>
<dbReference type="InterPro" id="IPR000577">
    <property type="entry name" value="Carb_kinase_FGGY"/>
</dbReference>
<protein>
    <recommendedName>
        <fullName evidence="6">Xylulose kinase</fullName>
    </recommendedName>
</protein>
<dbReference type="GO" id="GO:0016301">
    <property type="term" value="F:kinase activity"/>
    <property type="evidence" value="ECO:0007669"/>
    <property type="project" value="UniProtKB-KW"/>
</dbReference>
<dbReference type="EMBL" id="LAZR01016797">
    <property type="protein sequence ID" value="KKM02967.1"/>
    <property type="molecule type" value="Genomic_DNA"/>
</dbReference>
<keyword evidence="2" id="KW-0418">Kinase</keyword>
<accession>A0A0F9HII2</accession>
<sequence length="541" mass="60951">MSDSQKKYILAIDHGTGGPKSAIVSVHGKVIDWSYEEVPLHVAKGGIAEQDPGDWWDAILKTSKQVIDNGKVSVDDIVGVCNTSQWSGTVAVDKNENHLMNSIIWMDTRGSKYISQLYKSVIKVGGYPILKILKLLKRTAGAPAFHGKDPIAHILWIKNELPDIYEKTYNFLEPQDYVNLKLTGKFAVSNVSVHLHWITDIRDINNIKYSKKLMKMFKVDPSKFPSDIKKSIDILGPIKKDVADELGLNRNTKVVMGAPDVPSANIGSGAIRDYDGHIYIGTSDWIGCHVPYKKTDIVHNMASVPSAIPGRYILANEQNIAGGALSFLRDKILYHKDELLKEESVPDVYKIFDRIVETIPAGSNNLIFTPWLIGERSPIDDHTIRGGIYNISLEMSREHLIRAIFEGVAYNVKWLFISVEKFIQKRKMKENPGMTKKDIVMPELNIIGGGAQSNIWCQIFADVLDRKIRQVKDPIQANARGAAFIASVALGYLNWDDIPKYIEYSNIFTPNPDNRKIYDKLFGEYVNIYKSMGKLYKRLNK</sequence>
<dbReference type="Pfam" id="PF00370">
    <property type="entry name" value="FGGY_N"/>
    <property type="match status" value="1"/>
</dbReference>
<evidence type="ECO:0000256" key="1">
    <source>
        <dbReference type="ARBA" id="ARBA00022679"/>
    </source>
</evidence>
<dbReference type="InterPro" id="IPR018484">
    <property type="entry name" value="FGGY_N"/>
</dbReference>
<dbReference type="InterPro" id="IPR018485">
    <property type="entry name" value="FGGY_C"/>
</dbReference>
<dbReference type="SUPFAM" id="SSF53067">
    <property type="entry name" value="Actin-like ATPase domain"/>
    <property type="match status" value="2"/>
</dbReference>
<dbReference type="GO" id="GO:0005975">
    <property type="term" value="P:carbohydrate metabolic process"/>
    <property type="evidence" value="ECO:0007669"/>
    <property type="project" value="InterPro"/>
</dbReference>
<feature type="domain" description="Carbohydrate kinase FGGY N-terminal" evidence="3">
    <location>
        <begin position="8"/>
        <end position="267"/>
    </location>
</feature>